<name>A0A1X9YTV8_9BACT</name>
<dbReference type="RefSeq" id="WP_025607740.1">
    <property type="nucleotide sequence ID" value="NZ_CP021235.1"/>
</dbReference>
<dbReference type="OrthoDB" id="8480302at2"/>
<gene>
    <name evidence="2" type="ORF">CA264_12895</name>
</gene>
<evidence type="ECO:0000259" key="1">
    <source>
        <dbReference type="Pfam" id="PF09413"/>
    </source>
</evidence>
<sequence length="152" mass="16979">MAERLVTIATFNEATEAHILKGRLEAEGILCFLGDEHIIGAQPFYSAAVGGVKLRVTEQDVKEAKAILARIQGGESQFDYDTIELAPPMQEHAEVQTCPRCGSDHVAEEKYNKTVFSLTYLFLGFPLPFLSRKYTCYNCGNTWKDKSRGRSL</sequence>
<dbReference type="AlphaFoldDB" id="A0A1X9YTV8"/>
<dbReference type="EMBL" id="CP021235">
    <property type="protein sequence ID" value="ARS36261.1"/>
    <property type="molecule type" value="Genomic_DNA"/>
</dbReference>
<dbReference type="Pfam" id="PF09413">
    <property type="entry name" value="DUF2007"/>
    <property type="match status" value="1"/>
</dbReference>
<dbReference type="InterPro" id="IPR011322">
    <property type="entry name" value="N-reg_PII-like_a/b"/>
</dbReference>
<keyword evidence="3" id="KW-1185">Reference proteome</keyword>
<reference evidence="3" key="1">
    <citation type="submission" date="2017-05" db="EMBL/GenBank/DDBJ databases">
        <authorList>
            <person name="Ray J."/>
            <person name="Price M."/>
            <person name="Deutschbauer A."/>
        </authorList>
    </citation>
    <scope>NUCLEOTIDE SEQUENCE [LARGE SCALE GENOMIC DNA]</scope>
    <source>
        <strain evidence="3">DSM 19842</strain>
    </source>
</reference>
<feature type="domain" description="DUF2007" evidence="1">
    <location>
        <begin position="6"/>
        <end position="72"/>
    </location>
</feature>
<dbReference type="Proteomes" id="UP000266292">
    <property type="component" value="Chromosome"/>
</dbReference>
<dbReference type="Gene3D" id="3.30.70.790">
    <property type="entry name" value="UreE, C-terminal domain"/>
    <property type="match status" value="1"/>
</dbReference>
<dbReference type="InterPro" id="IPR018551">
    <property type="entry name" value="DUF2007"/>
</dbReference>
<accession>A0A1X9YTV8</accession>
<protein>
    <recommendedName>
        <fullName evidence="1">DUF2007 domain-containing protein</fullName>
    </recommendedName>
</protein>
<dbReference type="SUPFAM" id="SSF54913">
    <property type="entry name" value="GlnB-like"/>
    <property type="match status" value="1"/>
</dbReference>
<evidence type="ECO:0000313" key="2">
    <source>
        <dbReference type="EMBL" id="ARS36261.1"/>
    </source>
</evidence>
<dbReference type="STRING" id="709015.GCA_000472485_02612"/>
<dbReference type="KEGG" id="pact:CA264_12895"/>
<proteinExistence type="predicted"/>
<evidence type="ECO:0000313" key="3">
    <source>
        <dbReference type="Proteomes" id="UP000266292"/>
    </source>
</evidence>
<organism evidence="2 3">
    <name type="scientific">Pontibacter actiniarum</name>
    <dbReference type="NCBI Taxonomy" id="323450"/>
    <lineage>
        <taxon>Bacteria</taxon>
        <taxon>Pseudomonadati</taxon>
        <taxon>Bacteroidota</taxon>
        <taxon>Cytophagia</taxon>
        <taxon>Cytophagales</taxon>
        <taxon>Hymenobacteraceae</taxon>
        <taxon>Pontibacter</taxon>
    </lineage>
</organism>